<protein>
    <submittedName>
        <fullName evidence="1">DUF488 domain-containing protein</fullName>
    </submittedName>
</protein>
<dbReference type="PANTHER" id="PTHR36849:SF1">
    <property type="entry name" value="CYTOPLASMIC PROTEIN"/>
    <property type="match status" value="1"/>
</dbReference>
<name>A0A2N6RY06_9BIFI</name>
<sequence length="124" mass="14640">MAALSKYTVKIKRIYETADEYDGLRILVDRLWPRGVSKERAQVDEWFKDIAPSTQLRKWFNHDPERFEEFAHRYTEELDANREAVDMLTALFTKYSTVTLLYAAKDPKVNHALVLQEYLQNLLA</sequence>
<organism evidence="1 2">
    <name type="scientific">Gardnerella greenwoodii</name>
    <dbReference type="NCBI Taxonomy" id="2914925"/>
    <lineage>
        <taxon>Bacteria</taxon>
        <taxon>Bacillati</taxon>
        <taxon>Actinomycetota</taxon>
        <taxon>Actinomycetes</taxon>
        <taxon>Bifidobacteriales</taxon>
        <taxon>Bifidobacteriaceae</taxon>
        <taxon>Gardnerella</taxon>
    </lineage>
</organism>
<evidence type="ECO:0000313" key="2">
    <source>
        <dbReference type="Proteomes" id="UP000235771"/>
    </source>
</evidence>
<keyword evidence="2" id="KW-1185">Reference proteome</keyword>
<accession>A0A2N6RY06</accession>
<proteinExistence type="predicted"/>
<dbReference type="PANTHER" id="PTHR36849">
    <property type="entry name" value="CYTOPLASMIC PROTEIN-RELATED"/>
    <property type="match status" value="1"/>
</dbReference>
<dbReference type="Proteomes" id="UP000235771">
    <property type="component" value="Unassembled WGS sequence"/>
</dbReference>
<evidence type="ECO:0000313" key="1">
    <source>
        <dbReference type="EMBL" id="PMC43000.1"/>
    </source>
</evidence>
<dbReference type="AlphaFoldDB" id="A0A2N6RY06"/>
<comment type="caution">
    <text evidence="1">The sequence shown here is derived from an EMBL/GenBank/DDBJ whole genome shotgun (WGS) entry which is preliminary data.</text>
</comment>
<dbReference type="InterPro" id="IPR052552">
    <property type="entry name" value="YeaO-like"/>
</dbReference>
<dbReference type="EMBL" id="PNGV01000001">
    <property type="protein sequence ID" value="PMC43000.1"/>
    <property type="molecule type" value="Genomic_DNA"/>
</dbReference>
<reference evidence="1 2" key="1">
    <citation type="submission" date="2017-09" db="EMBL/GenBank/DDBJ databases">
        <title>Bacterial strain isolated from the female urinary microbiota.</title>
        <authorList>
            <person name="Thomas-White K."/>
            <person name="Kumar N."/>
            <person name="Forster S."/>
            <person name="Putonti C."/>
            <person name="Lawley T."/>
            <person name="Wolfe A.J."/>
        </authorList>
    </citation>
    <scope>NUCLEOTIDE SEQUENCE [LARGE SCALE GENOMIC DNA]</scope>
    <source>
        <strain evidence="1 2">UMB1686</strain>
    </source>
</reference>
<gene>
    <name evidence="1" type="ORF">CJ216_02570</name>
</gene>
<dbReference type="Pfam" id="PF22752">
    <property type="entry name" value="DUF488-N3i"/>
    <property type="match status" value="1"/>
</dbReference>